<sequence length="285" mass="32499">MLRLFSGLPWYPIGLRRDVHYATIFIGVLLQMTSRIECKSRWKRVTVISNTIKIFYTPIEAAIRWSNLSEHEETILDKLNPDCIPSAQELEEWPLVSLNFGRIYDGLLNGDLPFGRKGITCADPELLTSPDVTIRHVDMRVWMIENYPDQRPDFLFDEYERSLHPSISVEAAQILVFERDLWCSTSKKLQAQLNVMQSELETATTRNGGESLSQRAEYTYLNIIGALVQLILSETPSGIAYSTFRSQEAIITALIAHHAGLMGITERTLHAKFAEAKRRLMAQVI</sequence>
<dbReference type="STRING" id="797277.SAMN05216198_1330"/>
<accession>A0A1H1PZM6</accession>
<organism evidence="1 2">
    <name type="scientific">Halopseudomonas litoralis</name>
    <dbReference type="NCBI Taxonomy" id="797277"/>
    <lineage>
        <taxon>Bacteria</taxon>
        <taxon>Pseudomonadati</taxon>
        <taxon>Pseudomonadota</taxon>
        <taxon>Gammaproteobacteria</taxon>
        <taxon>Pseudomonadales</taxon>
        <taxon>Pseudomonadaceae</taxon>
        <taxon>Halopseudomonas</taxon>
    </lineage>
</organism>
<proteinExistence type="predicted"/>
<evidence type="ECO:0008006" key="3">
    <source>
        <dbReference type="Google" id="ProtNLM"/>
    </source>
</evidence>
<evidence type="ECO:0000313" key="1">
    <source>
        <dbReference type="EMBL" id="SDS16437.1"/>
    </source>
</evidence>
<reference evidence="2" key="1">
    <citation type="submission" date="2016-10" db="EMBL/GenBank/DDBJ databases">
        <authorList>
            <person name="Varghese N."/>
            <person name="Submissions S."/>
        </authorList>
    </citation>
    <scope>NUCLEOTIDE SEQUENCE [LARGE SCALE GENOMIC DNA]</scope>
    <source>
        <strain evidence="2">2SM5</strain>
    </source>
</reference>
<dbReference type="Proteomes" id="UP000243426">
    <property type="component" value="Chromosome I"/>
</dbReference>
<dbReference type="AlphaFoldDB" id="A0A1H1PZM6"/>
<protein>
    <recommendedName>
        <fullName evidence="3">Receptor protein-tyrosine kinase</fullName>
    </recommendedName>
</protein>
<dbReference type="EMBL" id="LT629748">
    <property type="protein sequence ID" value="SDS16437.1"/>
    <property type="molecule type" value="Genomic_DNA"/>
</dbReference>
<gene>
    <name evidence="1" type="ORF">SAMN05216198_1330</name>
</gene>
<evidence type="ECO:0000313" key="2">
    <source>
        <dbReference type="Proteomes" id="UP000243426"/>
    </source>
</evidence>
<name>A0A1H1PZM6_9GAMM</name>
<keyword evidence="2" id="KW-1185">Reference proteome</keyword>